<evidence type="ECO:0000313" key="1">
    <source>
        <dbReference type="EMBL" id="RRT66520.1"/>
    </source>
</evidence>
<dbReference type="Proteomes" id="UP000287651">
    <property type="component" value="Unassembled WGS sequence"/>
</dbReference>
<reference evidence="1 2" key="1">
    <citation type="journal article" date="2014" name="Agronomy (Basel)">
        <title>A Draft Genome Sequence for Ensete ventricosum, the Drought-Tolerant Tree Against Hunger.</title>
        <authorList>
            <person name="Harrison J."/>
            <person name="Moore K.A."/>
            <person name="Paszkiewicz K."/>
            <person name="Jones T."/>
            <person name="Grant M."/>
            <person name="Ambacheew D."/>
            <person name="Muzemil S."/>
            <person name="Studholme D.J."/>
        </authorList>
    </citation>
    <scope>NUCLEOTIDE SEQUENCE [LARGE SCALE GENOMIC DNA]</scope>
</reference>
<gene>
    <name evidence="1" type="ORF">B296_00008717</name>
</gene>
<name>A0A426ZRE8_ENSVE</name>
<organism evidence="1 2">
    <name type="scientific">Ensete ventricosum</name>
    <name type="common">Abyssinian banana</name>
    <name type="synonym">Musa ensete</name>
    <dbReference type="NCBI Taxonomy" id="4639"/>
    <lineage>
        <taxon>Eukaryota</taxon>
        <taxon>Viridiplantae</taxon>
        <taxon>Streptophyta</taxon>
        <taxon>Embryophyta</taxon>
        <taxon>Tracheophyta</taxon>
        <taxon>Spermatophyta</taxon>
        <taxon>Magnoliopsida</taxon>
        <taxon>Liliopsida</taxon>
        <taxon>Zingiberales</taxon>
        <taxon>Musaceae</taxon>
        <taxon>Ensete</taxon>
    </lineage>
</organism>
<protein>
    <submittedName>
        <fullName evidence="1">Uncharacterized protein</fullName>
    </submittedName>
</protein>
<dbReference type="EMBL" id="AMZH03005390">
    <property type="protein sequence ID" value="RRT66520.1"/>
    <property type="molecule type" value="Genomic_DNA"/>
</dbReference>
<dbReference type="AlphaFoldDB" id="A0A426ZRE8"/>
<accession>A0A426ZRE8</accession>
<proteinExistence type="predicted"/>
<evidence type="ECO:0000313" key="2">
    <source>
        <dbReference type="Proteomes" id="UP000287651"/>
    </source>
</evidence>
<sequence length="116" mass="13832">MAPERLLQERSRTWRDVRLDMCAEMVPWSRLDLSRRTFKDERLLPIHLGISPDSLFSPRSRVINWLQCFKKAGRLPERLLLFRCRDCSDVGYELWQSGNSPYKPLLDRSRVLSIRK</sequence>
<comment type="caution">
    <text evidence="1">The sequence shown here is derived from an EMBL/GenBank/DDBJ whole genome shotgun (WGS) entry which is preliminary data.</text>
</comment>